<proteinExistence type="predicted"/>
<dbReference type="Proteomes" id="UP001652442">
    <property type="component" value="Unassembled WGS sequence"/>
</dbReference>
<organism evidence="1 2">
    <name type="scientific">Brotonthovivens ammoniilytica</name>
    <dbReference type="NCBI Taxonomy" id="2981725"/>
    <lineage>
        <taxon>Bacteria</taxon>
        <taxon>Bacillati</taxon>
        <taxon>Bacillota</taxon>
        <taxon>Clostridia</taxon>
        <taxon>Lachnospirales</taxon>
        <taxon>Lachnospiraceae</taxon>
        <taxon>Brotonthovivens</taxon>
    </lineage>
</organism>
<evidence type="ECO:0000313" key="2">
    <source>
        <dbReference type="Proteomes" id="UP001652442"/>
    </source>
</evidence>
<comment type="caution">
    <text evidence="1">The sequence shown here is derived from an EMBL/GenBank/DDBJ whole genome shotgun (WGS) entry which is preliminary data.</text>
</comment>
<name>A0ABT2TL25_9FIRM</name>
<dbReference type="EMBL" id="JAOQJQ010000004">
    <property type="protein sequence ID" value="MCU6762909.1"/>
    <property type="molecule type" value="Genomic_DNA"/>
</dbReference>
<gene>
    <name evidence="1" type="ORF">OCV88_11260</name>
</gene>
<protein>
    <submittedName>
        <fullName evidence="1">GNAT family acetyltransferase</fullName>
    </submittedName>
</protein>
<reference evidence="1 2" key="1">
    <citation type="journal article" date="2021" name="ISME Commun">
        <title>Automated analysis of genomic sequences facilitates high-throughput and comprehensive description of bacteria.</title>
        <authorList>
            <person name="Hitch T.C.A."/>
        </authorList>
    </citation>
    <scope>NUCLEOTIDE SEQUENCE [LARGE SCALE GENOMIC DNA]</scope>
    <source>
        <strain evidence="1 2">Sanger_109</strain>
    </source>
</reference>
<dbReference type="RefSeq" id="WP_158425565.1">
    <property type="nucleotide sequence ID" value="NZ_JAOQJQ010000004.1"/>
</dbReference>
<keyword evidence="2" id="KW-1185">Reference proteome</keyword>
<sequence>MIQYTDIFNINYYKKEIFHGSYKSMRYQIKKSEKKDADESAVLLVTTWPGPYNFETTAQEQNQYCEFEFSNDGLKQAVDYLNQQYQQHYLTQR</sequence>
<evidence type="ECO:0000313" key="1">
    <source>
        <dbReference type="EMBL" id="MCU6762909.1"/>
    </source>
</evidence>
<accession>A0ABT2TL25</accession>